<dbReference type="Pfam" id="PF07510">
    <property type="entry name" value="GmrSD_C"/>
    <property type="match status" value="1"/>
</dbReference>
<reference evidence="3" key="1">
    <citation type="submission" date="2023-06" db="EMBL/GenBank/DDBJ databases">
        <title>Genomic of Agaribacillus aureum.</title>
        <authorList>
            <person name="Wang G."/>
        </authorList>
    </citation>
    <scope>NUCLEOTIDE SEQUENCE</scope>
    <source>
        <strain evidence="3">BMA12</strain>
    </source>
</reference>
<dbReference type="PANTHER" id="PTHR35149:SF1">
    <property type="entry name" value="DUF5655 DOMAIN-CONTAINING PROTEIN"/>
    <property type="match status" value="1"/>
</dbReference>
<evidence type="ECO:0000313" key="3">
    <source>
        <dbReference type="EMBL" id="MDN5213263.1"/>
    </source>
</evidence>
<keyword evidence="3" id="KW-0540">Nuclease</keyword>
<dbReference type="PANTHER" id="PTHR35149">
    <property type="entry name" value="SLL5132 PROTEIN"/>
    <property type="match status" value="1"/>
</dbReference>
<accession>A0ABT8L6F2</accession>
<sequence>MTANPSKVFSAEAKSLHDLYILEGGVAGFRIPLYQRLYNWDKENIQRLFEDVSSGLTWCSEDEDSLTFLGTVIVVNEDTDESYFDGQSLSVIDGQQRLTTISLLATVLYERLKSIDALFENLPDYLTDWIEKESSFVSTQLLDLIYGEIKVSGGERFHFPRIVREFLDNRGNNNQNSEYRSAAAAYLFSFANHVIQDNTTPFTFNQNGLEGIKELNQNVKYISNFISQIIENSSDFPGMLPNANNLTKGGIRKLFQKLPKDQDETNRIFSQVKEDSPNLISILRLLSFSHYLLNSVVTTIVKTREEKYAFDIFDSLNTTGEPLTAIETFKAQVIRFEKDQGTEFLGSKSEEYFKKIESYISSFSGSDKKQKETKELITSFALYITGERLGYSLDEQRRFLWTRFEKITGQYSVDNKRGFIKKISDISDYRSRFWLPKTLINQLSPEYNDRDILLGCLHFLYDLNSSLTIPILSRYFFASVENDQPEIFEKAVKAITAFVVLRRSATGSTASIDSDLRSLMLVGRRIKNQESTPLHCGLVNQNDLLSVEDLRSYLREWLAKSRIEILDKTTWVSKVINTSLYTSSKPLSRFLILSAFNNSRQKSERPQFLEKSRRSPETQFLNIQSWHDELFATVEHIAPESPDRGNLEWDPEIYSQPFIIHSLGNLTLLPQEENSSVANRNWATKKKIYSAFAATTQPEVDDIIKKSKADGFIFSKKNIDMLKKGSHLPFCKPLVEVVDWDLDFIKERSSNMAELAWDEISTWLF</sequence>
<dbReference type="GO" id="GO:0004519">
    <property type="term" value="F:endonuclease activity"/>
    <property type="evidence" value="ECO:0007669"/>
    <property type="project" value="UniProtKB-KW"/>
</dbReference>
<dbReference type="InterPro" id="IPR011089">
    <property type="entry name" value="GmrSD_C"/>
</dbReference>
<dbReference type="RefSeq" id="WP_346758602.1">
    <property type="nucleotide sequence ID" value="NZ_JAUJEB010000002.1"/>
</dbReference>
<keyword evidence="3" id="KW-0378">Hydrolase</keyword>
<comment type="caution">
    <text evidence="3">The sequence shown here is derived from an EMBL/GenBank/DDBJ whole genome shotgun (WGS) entry which is preliminary data.</text>
</comment>
<evidence type="ECO:0000259" key="1">
    <source>
        <dbReference type="Pfam" id="PF03235"/>
    </source>
</evidence>
<protein>
    <submittedName>
        <fullName evidence="3">DUF262 domain-containing HNH endonuclease family protein</fullName>
    </submittedName>
</protein>
<name>A0ABT8L6F2_9BACT</name>
<dbReference type="Pfam" id="PF03235">
    <property type="entry name" value="GmrSD_N"/>
    <property type="match status" value="1"/>
</dbReference>
<organism evidence="3 4">
    <name type="scientific">Agaribacillus aureus</name>
    <dbReference type="NCBI Taxonomy" id="3051825"/>
    <lineage>
        <taxon>Bacteria</taxon>
        <taxon>Pseudomonadati</taxon>
        <taxon>Bacteroidota</taxon>
        <taxon>Cytophagia</taxon>
        <taxon>Cytophagales</taxon>
        <taxon>Splendidivirgaceae</taxon>
        <taxon>Agaribacillus</taxon>
    </lineage>
</organism>
<keyword evidence="4" id="KW-1185">Reference proteome</keyword>
<proteinExistence type="predicted"/>
<feature type="domain" description="GmrSD restriction endonucleases C-terminal" evidence="2">
    <location>
        <begin position="578"/>
        <end position="754"/>
    </location>
</feature>
<dbReference type="EMBL" id="JAUJEB010000002">
    <property type="protein sequence ID" value="MDN5213263.1"/>
    <property type="molecule type" value="Genomic_DNA"/>
</dbReference>
<feature type="domain" description="GmrSD restriction endonucleases N-terminal" evidence="1">
    <location>
        <begin position="25"/>
        <end position="333"/>
    </location>
</feature>
<evidence type="ECO:0000313" key="4">
    <source>
        <dbReference type="Proteomes" id="UP001172083"/>
    </source>
</evidence>
<dbReference type="Proteomes" id="UP001172083">
    <property type="component" value="Unassembled WGS sequence"/>
</dbReference>
<dbReference type="InterPro" id="IPR004919">
    <property type="entry name" value="GmrSD_N"/>
</dbReference>
<evidence type="ECO:0000259" key="2">
    <source>
        <dbReference type="Pfam" id="PF07510"/>
    </source>
</evidence>
<keyword evidence="3" id="KW-0255">Endonuclease</keyword>
<gene>
    <name evidence="3" type="ORF">QQ020_14435</name>
</gene>